<gene>
    <name evidence="1" type="ORF">DERYTH_LOCUS4058</name>
</gene>
<keyword evidence="2" id="KW-1185">Reference proteome</keyword>
<sequence length="43" mass="4995">MKQLLNTKMSTYSKQKPVTYLLVERRTTETSHIGQGEKPDNQN</sequence>
<organism evidence="1 2">
    <name type="scientific">Dentiscutata erythropus</name>
    <dbReference type="NCBI Taxonomy" id="1348616"/>
    <lineage>
        <taxon>Eukaryota</taxon>
        <taxon>Fungi</taxon>
        <taxon>Fungi incertae sedis</taxon>
        <taxon>Mucoromycota</taxon>
        <taxon>Glomeromycotina</taxon>
        <taxon>Glomeromycetes</taxon>
        <taxon>Diversisporales</taxon>
        <taxon>Gigasporaceae</taxon>
        <taxon>Dentiscutata</taxon>
    </lineage>
</organism>
<reference evidence="1" key="1">
    <citation type="submission" date="2021-06" db="EMBL/GenBank/DDBJ databases">
        <authorList>
            <person name="Kallberg Y."/>
            <person name="Tangrot J."/>
            <person name="Rosling A."/>
        </authorList>
    </citation>
    <scope>NUCLEOTIDE SEQUENCE</scope>
    <source>
        <strain evidence="1">MA453B</strain>
    </source>
</reference>
<comment type="caution">
    <text evidence="1">The sequence shown here is derived from an EMBL/GenBank/DDBJ whole genome shotgun (WGS) entry which is preliminary data.</text>
</comment>
<dbReference type="EMBL" id="CAJVPY010001511">
    <property type="protein sequence ID" value="CAG8524925.1"/>
    <property type="molecule type" value="Genomic_DNA"/>
</dbReference>
<proteinExistence type="predicted"/>
<protein>
    <submittedName>
        <fullName evidence="1">25018_t:CDS:1</fullName>
    </submittedName>
</protein>
<dbReference type="AlphaFoldDB" id="A0A9N9ADR2"/>
<dbReference type="Proteomes" id="UP000789405">
    <property type="component" value="Unassembled WGS sequence"/>
</dbReference>
<evidence type="ECO:0000313" key="2">
    <source>
        <dbReference type="Proteomes" id="UP000789405"/>
    </source>
</evidence>
<evidence type="ECO:0000313" key="1">
    <source>
        <dbReference type="EMBL" id="CAG8524925.1"/>
    </source>
</evidence>
<accession>A0A9N9ADR2</accession>
<name>A0A9N9ADR2_9GLOM</name>